<reference evidence="1 2" key="1">
    <citation type="submission" date="2017-12" db="EMBL/GenBank/DDBJ databases">
        <title>Comparative genomics of Botrytis spp.</title>
        <authorList>
            <person name="Valero-Jimenez C.A."/>
            <person name="Tapia P."/>
            <person name="Veloso J."/>
            <person name="Silva-Moreno E."/>
            <person name="Staats M."/>
            <person name="Valdes J.H."/>
            <person name="Van Kan J.A.L."/>
        </authorList>
    </citation>
    <scope>NUCLEOTIDE SEQUENCE [LARGE SCALE GENOMIC DNA]</scope>
    <source>
        <strain evidence="1 2">Bh0001</strain>
    </source>
</reference>
<dbReference type="Proteomes" id="UP000297814">
    <property type="component" value="Unassembled WGS sequence"/>
</dbReference>
<accession>A0A4Z1GZV8</accession>
<keyword evidence="2" id="KW-1185">Reference proteome</keyword>
<dbReference type="EMBL" id="PQXK01000066">
    <property type="protein sequence ID" value="TGO38817.1"/>
    <property type="molecule type" value="Genomic_DNA"/>
</dbReference>
<sequence>MEVRNKPRSFSPVPQSQTSKLNFLDLTIEIRLKIYEELLVAPEPLSLIFDSSSGDPTRLIAVREDSDCFSPQLLRVSKQIHHEATPFLYRNNQFHLSRLHEEFGDRLMPSNEGVVKFLTQVGDYNASLIWHLGIYFPLTRNDPDPDPVQNQALDFLHNKCTSLTTVRILLWNDFNLDRSYKGVKSDEAGSSILFAEDLKRIDAQLKRNSSLREISLDFCIWEPWEISEIDDKEIRRRHYKSASAVLDLRLTIFKNDKFVSVLILQTAQKEKCSQRRYTVEPWFVV</sequence>
<name>A0A4Z1GZV8_9HELO</name>
<evidence type="ECO:0000313" key="1">
    <source>
        <dbReference type="EMBL" id="TGO38817.1"/>
    </source>
</evidence>
<organism evidence="1 2">
    <name type="scientific">Botrytis hyacinthi</name>
    <dbReference type="NCBI Taxonomy" id="278943"/>
    <lineage>
        <taxon>Eukaryota</taxon>
        <taxon>Fungi</taxon>
        <taxon>Dikarya</taxon>
        <taxon>Ascomycota</taxon>
        <taxon>Pezizomycotina</taxon>
        <taxon>Leotiomycetes</taxon>
        <taxon>Helotiales</taxon>
        <taxon>Sclerotiniaceae</taxon>
        <taxon>Botrytis</taxon>
    </lineage>
</organism>
<gene>
    <name evidence="1" type="ORF">BHYA_0066g00040</name>
</gene>
<dbReference type="InterPro" id="IPR038883">
    <property type="entry name" value="AN11006-like"/>
</dbReference>
<protein>
    <submittedName>
        <fullName evidence="1">Uncharacterized protein</fullName>
    </submittedName>
</protein>
<evidence type="ECO:0000313" key="2">
    <source>
        <dbReference type="Proteomes" id="UP000297814"/>
    </source>
</evidence>
<dbReference type="AlphaFoldDB" id="A0A4Z1GZV8"/>
<dbReference type="PANTHER" id="PTHR42085">
    <property type="entry name" value="F-BOX DOMAIN-CONTAINING PROTEIN"/>
    <property type="match status" value="1"/>
</dbReference>
<proteinExistence type="predicted"/>
<comment type="caution">
    <text evidence="1">The sequence shown here is derived from an EMBL/GenBank/DDBJ whole genome shotgun (WGS) entry which is preliminary data.</text>
</comment>
<dbReference type="PANTHER" id="PTHR42085:SF2">
    <property type="entry name" value="F-BOX DOMAIN-CONTAINING PROTEIN"/>
    <property type="match status" value="1"/>
</dbReference>